<feature type="domain" description="UspA" evidence="1">
    <location>
        <begin position="5"/>
        <end position="123"/>
    </location>
</feature>
<dbReference type="InterPro" id="IPR014729">
    <property type="entry name" value="Rossmann-like_a/b/a_fold"/>
</dbReference>
<reference evidence="2 3" key="1">
    <citation type="submission" date="2016-01" db="EMBL/GenBank/DDBJ databases">
        <authorList>
            <person name="Oliw E.H."/>
        </authorList>
    </citation>
    <scope>NUCLEOTIDE SEQUENCE [LARGE SCALE GENOMIC DNA]</scope>
    <source>
        <strain evidence="2">LMG 27134</strain>
    </source>
</reference>
<dbReference type="OrthoDB" id="8564780at2"/>
<dbReference type="Proteomes" id="UP000054683">
    <property type="component" value="Unassembled WGS sequence"/>
</dbReference>
<dbReference type="CDD" id="cd00293">
    <property type="entry name" value="USP-like"/>
    <property type="match status" value="1"/>
</dbReference>
<dbReference type="RefSeq" id="WP_082913853.1">
    <property type="nucleotide sequence ID" value="NZ_FCOK02000124.1"/>
</dbReference>
<dbReference type="Pfam" id="PF00582">
    <property type="entry name" value="Usp"/>
    <property type="match status" value="1"/>
</dbReference>
<dbReference type="InterPro" id="IPR006016">
    <property type="entry name" value="UspA"/>
</dbReference>
<dbReference type="AlphaFoldDB" id="A0A158JV32"/>
<dbReference type="SUPFAM" id="SSF52402">
    <property type="entry name" value="Adenine nucleotide alpha hydrolases-like"/>
    <property type="match status" value="1"/>
</dbReference>
<proteinExistence type="predicted"/>
<evidence type="ECO:0000313" key="3">
    <source>
        <dbReference type="Proteomes" id="UP000054683"/>
    </source>
</evidence>
<dbReference type="Gene3D" id="3.40.50.620">
    <property type="entry name" value="HUPs"/>
    <property type="match status" value="1"/>
</dbReference>
<evidence type="ECO:0000259" key="1">
    <source>
        <dbReference type="Pfam" id="PF00582"/>
    </source>
</evidence>
<protein>
    <submittedName>
        <fullName evidence="2">Stress-like protein</fullName>
    </submittedName>
</protein>
<accession>A0A158JV32</accession>
<organism evidence="2 3">
    <name type="scientific">Caballeronia udeis</name>
    <dbReference type="NCBI Taxonomy" id="1232866"/>
    <lineage>
        <taxon>Bacteria</taxon>
        <taxon>Pseudomonadati</taxon>
        <taxon>Pseudomonadota</taxon>
        <taxon>Betaproteobacteria</taxon>
        <taxon>Burkholderiales</taxon>
        <taxon>Burkholderiaceae</taxon>
        <taxon>Caballeronia</taxon>
    </lineage>
</organism>
<name>A0A158JV32_9BURK</name>
<gene>
    <name evidence="2" type="ORF">AWB69_08854</name>
</gene>
<dbReference type="EMBL" id="FCOK02000124">
    <property type="protein sequence ID" value="SAL72686.1"/>
    <property type="molecule type" value="Genomic_DNA"/>
</dbReference>
<sequence>MPKLSRILLYYDGSREARSALHRAADLALAFEAHTDILAVAPIESAIAASVGCLSDLAFIQIQDATLAVLQEALDHMTDSCISAHGHMAYGDVMRSISTHASLLNADMLVVGHRTRSRLTRWLGRGLAHSELVERCNGLAVVTIPCD</sequence>
<evidence type="ECO:0000313" key="2">
    <source>
        <dbReference type="EMBL" id="SAL72686.1"/>
    </source>
</evidence>